<organism evidence="3 4">
    <name type="scientific">Cristinia sonorae</name>
    <dbReference type="NCBI Taxonomy" id="1940300"/>
    <lineage>
        <taxon>Eukaryota</taxon>
        <taxon>Fungi</taxon>
        <taxon>Dikarya</taxon>
        <taxon>Basidiomycota</taxon>
        <taxon>Agaricomycotina</taxon>
        <taxon>Agaricomycetes</taxon>
        <taxon>Agaricomycetidae</taxon>
        <taxon>Agaricales</taxon>
        <taxon>Pleurotineae</taxon>
        <taxon>Stephanosporaceae</taxon>
        <taxon>Cristinia</taxon>
    </lineage>
</organism>
<dbReference type="GO" id="GO:0005524">
    <property type="term" value="F:ATP binding"/>
    <property type="evidence" value="ECO:0007669"/>
    <property type="project" value="InterPro"/>
</dbReference>
<sequence length="597" mass="66454">MVKEIEQDHPLNFQGLNPIQRLLCGAVEDDAQKALLLTLSVQDSQDALDEIWTLLELPLLPHTTFGVQSPPARNKLRRLSLKIALRSDILPRALFLTTVLVRGESRASGGFADVYCGEYDGQVVAIKRLRVYVNSPLSQRMKLKQAFCRETLLWKNLSHRHVLPFLGVSEDLFDNNSMCMVLPWMWKGGIRHYIDSLNRGNGFSTRSFTECVDEWLYQVAAGLAYLHEEGIVHGDLHGGNILVDADETIRLTDFGMALIAKATSYQYGSIHGGGAVRWQAPELLDPDEFGLTSTRPTFASDVYSFALTSIELYTDDVPFSTLTELQLMRRIVNGERPVWPENMSRTLWILLQSYWGHPATRPPLSEVVSSLNRITLVPTRPTFGRYRPPTKDIRAVMNKIFLNHTDHAVAGKSEPTVPSGAAHDILAAFLTSLDFEILTPAQVSQLLEDFVGNRPTFPFTPSLLLGLISTIPGNLLIDSPSHVETPPTSGGLRPSRRGLGKVFSASSVGNSKGENTRERSHGRKVPNDRQGMPVSPVSSGRSPKGRPERVNQTVRPAIPPRDDNMTPRPSAASRLAMILNDRLINFRRNLQREGYLS</sequence>
<dbReference type="PANTHER" id="PTHR44329">
    <property type="entry name" value="SERINE/THREONINE-PROTEIN KINASE TNNI3K-RELATED"/>
    <property type="match status" value="1"/>
</dbReference>
<evidence type="ECO:0000259" key="2">
    <source>
        <dbReference type="PROSITE" id="PS50011"/>
    </source>
</evidence>
<reference evidence="3" key="1">
    <citation type="journal article" date="2021" name="New Phytol.">
        <title>Evolutionary innovations through gain and loss of genes in the ectomycorrhizal Boletales.</title>
        <authorList>
            <person name="Wu G."/>
            <person name="Miyauchi S."/>
            <person name="Morin E."/>
            <person name="Kuo A."/>
            <person name="Drula E."/>
            <person name="Varga T."/>
            <person name="Kohler A."/>
            <person name="Feng B."/>
            <person name="Cao Y."/>
            <person name="Lipzen A."/>
            <person name="Daum C."/>
            <person name="Hundley H."/>
            <person name="Pangilinan J."/>
            <person name="Johnson J."/>
            <person name="Barry K."/>
            <person name="LaButti K."/>
            <person name="Ng V."/>
            <person name="Ahrendt S."/>
            <person name="Min B."/>
            <person name="Choi I.G."/>
            <person name="Park H."/>
            <person name="Plett J.M."/>
            <person name="Magnuson J."/>
            <person name="Spatafora J.W."/>
            <person name="Nagy L.G."/>
            <person name="Henrissat B."/>
            <person name="Grigoriev I.V."/>
            <person name="Yang Z.L."/>
            <person name="Xu J."/>
            <person name="Martin F.M."/>
        </authorList>
    </citation>
    <scope>NUCLEOTIDE SEQUENCE</scope>
    <source>
        <strain evidence="3">KKN 215</strain>
    </source>
</reference>
<name>A0A8K0UFJ9_9AGAR</name>
<evidence type="ECO:0000313" key="4">
    <source>
        <dbReference type="Proteomes" id="UP000813824"/>
    </source>
</evidence>
<feature type="domain" description="Protein kinase" evidence="2">
    <location>
        <begin position="100"/>
        <end position="383"/>
    </location>
</feature>
<dbReference type="AlphaFoldDB" id="A0A8K0UFJ9"/>
<dbReference type="InterPro" id="IPR001245">
    <property type="entry name" value="Ser-Thr/Tyr_kinase_cat_dom"/>
</dbReference>
<dbReference type="InterPro" id="IPR011009">
    <property type="entry name" value="Kinase-like_dom_sf"/>
</dbReference>
<keyword evidence="3" id="KW-0418">Kinase</keyword>
<feature type="compositionally biased region" description="Polar residues" evidence="1">
    <location>
        <begin position="504"/>
        <end position="513"/>
    </location>
</feature>
<dbReference type="PANTHER" id="PTHR44329:SF214">
    <property type="entry name" value="PROTEIN KINASE DOMAIN-CONTAINING PROTEIN"/>
    <property type="match status" value="1"/>
</dbReference>
<accession>A0A8K0UFJ9</accession>
<dbReference type="SUPFAM" id="SSF56112">
    <property type="entry name" value="Protein kinase-like (PK-like)"/>
    <property type="match status" value="1"/>
</dbReference>
<dbReference type="OrthoDB" id="4062651at2759"/>
<evidence type="ECO:0000256" key="1">
    <source>
        <dbReference type="SAM" id="MobiDB-lite"/>
    </source>
</evidence>
<evidence type="ECO:0000313" key="3">
    <source>
        <dbReference type="EMBL" id="KAH8082794.1"/>
    </source>
</evidence>
<comment type="caution">
    <text evidence="3">The sequence shown here is derived from an EMBL/GenBank/DDBJ whole genome shotgun (WGS) entry which is preliminary data.</text>
</comment>
<dbReference type="GO" id="GO:0004674">
    <property type="term" value="F:protein serine/threonine kinase activity"/>
    <property type="evidence" value="ECO:0007669"/>
    <property type="project" value="TreeGrafter"/>
</dbReference>
<keyword evidence="4" id="KW-1185">Reference proteome</keyword>
<feature type="region of interest" description="Disordered" evidence="1">
    <location>
        <begin position="479"/>
        <end position="569"/>
    </location>
</feature>
<dbReference type="PROSITE" id="PS50011">
    <property type="entry name" value="PROTEIN_KINASE_DOM"/>
    <property type="match status" value="1"/>
</dbReference>
<dbReference type="Gene3D" id="1.10.510.10">
    <property type="entry name" value="Transferase(Phosphotransferase) domain 1"/>
    <property type="match status" value="1"/>
</dbReference>
<dbReference type="Proteomes" id="UP000813824">
    <property type="component" value="Unassembled WGS sequence"/>
</dbReference>
<gene>
    <name evidence="3" type="ORF">BXZ70DRAFT_583066</name>
</gene>
<proteinExistence type="predicted"/>
<protein>
    <submittedName>
        <fullName evidence="3">Kinase-like domain-containing protein</fullName>
    </submittedName>
</protein>
<dbReference type="InterPro" id="IPR000719">
    <property type="entry name" value="Prot_kinase_dom"/>
</dbReference>
<dbReference type="Pfam" id="PF07714">
    <property type="entry name" value="PK_Tyr_Ser-Thr"/>
    <property type="match status" value="1"/>
</dbReference>
<keyword evidence="3" id="KW-0808">Transferase</keyword>
<dbReference type="EMBL" id="JAEVFJ010000049">
    <property type="protein sequence ID" value="KAH8082794.1"/>
    <property type="molecule type" value="Genomic_DNA"/>
</dbReference>
<dbReference type="InterPro" id="IPR051681">
    <property type="entry name" value="Ser/Thr_Kinases-Pseudokinases"/>
</dbReference>